<dbReference type="Proteomes" id="UP000249081">
    <property type="component" value="Unassembled WGS sequence"/>
</dbReference>
<sequence length="240" mass="26799">MAASPPDYTPTTIETVFELLDKKLVSLGVPGGLSFVGIANVRSGQWNEAAWCFAGAAAVWMAIKVGKKLAPEIDQGLDHGIAAAKQLPQTLRTDFTSLYLRRQARHCEESTIEGFNPEHTAIPLLEKVFVPLDLSGAMGALAPTHDRRQDPSLWSENLDIWKLLARSRQDRQFRQMCILAKGGMGKTTLLRHITLIYGQGKHRRHRAPKLVPVLLRLREWVDELTQPQPPGLAQLITEHY</sequence>
<gene>
    <name evidence="1" type="ORF">DCF17_08485</name>
</gene>
<reference evidence="2" key="1">
    <citation type="submission" date="2018-04" db="EMBL/GenBank/DDBJ databases">
        <authorList>
            <person name="Cornet L."/>
        </authorList>
    </citation>
    <scope>NUCLEOTIDE SEQUENCE [LARGE SCALE GENOMIC DNA]</scope>
</reference>
<dbReference type="InterPro" id="IPR027417">
    <property type="entry name" value="P-loop_NTPase"/>
</dbReference>
<protein>
    <recommendedName>
        <fullName evidence="3">NACHT domain-containing protein</fullName>
    </recommendedName>
</protein>
<evidence type="ECO:0008006" key="3">
    <source>
        <dbReference type="Google" id="ProtNLM"/>
    </source>
</evidence>
<name>A0A2W4WKT8_9CYAN</name>
<reference evidence="1 2" key="2">
    <citation type="submission" date="2018-06" db="EMBL/GenBank/DDBJ databases">
        <title>Metagenomic assembly of (sub)arctic Cyanobacteria and their associated microbiome from non-axenic cultures.</title>
        <authorList>
            <person name="Baurain D."/>
        </authorList>
    </citation>
    <scope>NUCLEOTIDE SEQUENCE [LARGE SCALE GENOMIC DNA]</scope>
    <source>
        <strain evidence="1">ULC041bin1</strain>
    </source>
</reference>
<evidence type="ECO:0000313" key="2">
    <source>
        <dbReference type="Proteomes" id="UP000249081"/>
    </source>
</evidence>
<dbReference type="Gene3D" id="3.40.50.300">
    <property type="entry name" value="P-loop containing nucleotide triphosphate hydrolases"/>
    <property type="match status" value="1"/>
</dbReference>
<evidence type="ECO:0000313" key="1">
    <source>
        <dbReference type="EMBL" id="PZO42509.1"/>
    </source>
</evidence>
<feature type="non-terminal residue" evidence="1">
    <location>
        <position position="240"/>
    </location>
</feature>
<comment type="caution">
    <text evidence="1">The sequence shown here is derived from an EMBL/GenBank/DDBJ whole genome shotgun (WGS) entry which is preliminary data.</text>
</comment>
<accession>A0A2W4WKT8</accession>
<organism evidence="1 2">
    <name type="scientific">Shackletoniella antarctica</name>
    <dbReference type="NCBI Taxonomy" id="268115"/>
    <lineage>
        <taxon>Bacteria</taxon>
        <taxon>Bacillati</taxon>
        <taxon>Cyanobacteriota</taxon>
        <taxon>Cyanophyceae</taxon>
        <taxon>Oculatellales</taxon>
        <taxon>Oculatellaceae</taxon>
        <taxon>Shackletoniella</taxon>
    </lineage>
</organism>
<dbReference type="EMBL" id="QBMN01000046">
    <property type="protein sequence ID" value="PZO42509.1"/>
    <property type="molecule type" value="Genomic_DNA"/>
</dbReference>
<dbReference type="AlphaFoldDB" id="A0A2W4WKT8"/>
<proteinExistence type="predicted"/>